<feature type="non-terminal residue" evidence="2">
    <location>
        <position position="1"/>
    </location>
</feature>
<dbReference type="Gene3D" id="3.10.450.50">
    <property type="match status" value="1"/>
</dbReference>
<name>A0A2M8ESW5_9BACT</name>
<dbReference type="Proteomes" id="UP000229816">
    <property type="component" value="Unassembled WGS sequence"/>
</dbReference>
<proteinExistence type="predicted"/>
<protein>
    <recommendedName>
        <fullName evidence="4">Preprotein translocase subunit SecA</fullName>
    </recommendedName>
</protein>
<accession>A0A2M8ESW5</accession>
<dbReference type="AlphaFoldDB" id="A0A2M8ESW5"/>
<gene>
    <name evidence="2" type="ORF">CO054_01270</name>
</gene>
<reference evidence="3" key="1">
    <citation type="submission" date="2017-09" db="EMBL/GenBank/DDBJ databases">
        <title>Depth-based differentiation of microbial function through sediment-hosted aquifers and enrichment of novel symbionts in the deep terrestrial subsurface.</title>
        <authorList>
            <person name="Probst A.J."/>
            <person name="Ladd B."/>
            <person name="Jarett J.K."/>
            <person name="Geller-Mcgrath D.E."/>
            <person name="Sieber C.M.K."/>
            <person name="Emerson J.B."/>
            <person name="Anantharaman K."/>
            <person name="Thomas B.C."/>
            <person name="Malmstrom R."/>
            <person name="Stieglmeier M."/>
            <person name="Klingl A."/>
            <person name="Woyke T."/>
            <person name="Ryan C.M."/>
            <person name="Banfield J.F."/>
        </authorList>
    </citation>
    <scope>NUCLEOTIDE SEQUENCE [LARGE SCALE GENOMIC DNA]</scope>
</reference>
<evidence type="ECO:0000313" key="3">
    <source>
        <dbReference type="Proteomes" id="UP000229816"/>
    </source>
</evidence>
<evidence type="ECO:0000313" key="2">
    <source>
        <dbReference type="EMBL" id="PJC28213.1"/>
    </source>
</evidence>
<evidence type="ECO:0008006" key="4">
    <source>
        <dbReference type="Google" id="ProtNLM"/>
    </source>
</evidence>
<feature type="region of interest" description="Disordered" evidence="1">
    <location>
        <begin position="41"/>
        <end position="62"/>
    </location>
</feature>
<sequence length="79" mass="8849">TIDAEVVRRVFRVQIANQPAVRPRPVQSQQVQTNIDRQDKMGLAPGKKKIGRNDPCPCGATKPDGTPKKYKHCCYPKYG</sequence>
<evidence type="ECO:0000256" key="1">
    <source>
        <dbReference type="SAM" id="MobiDB-lite"/>
    </source>
</evidence>
<dbReference type="EMBL" id="PFSF01000027">
    <property type="protein sequence ID" value="PJC28213.1"/>
    <property type="molecule type" value="Genomic_DNA"/>
</dbReference>
<organism evidence="2 3">
    <name type="scientific">Candidatus Shapirobacteria bacterium CG_4_9_14_0_2_um_filter_39_11</name>
    <dbReference type="NCBI Taxonomy" id="1974478"/>
    <lineage>
        <taxon>Bacteria</taxon>
        <taxon>Candidatus Shapironibacteriota</taxon>
    </lineage>
</organism>
<comment type="caution">
    <text evidence="2">The sequence shown here is derived from an EMBL/GenBank/DDBJ whole genome shotgun (WGS) entry which is preliminary data.</text>
</comment>